<dbReference type="InterPro" id="IPR018247">
    <property type="entry name" value="EF_Hand_1_Ca_BS"/>
</dbReference>
<keyword evidence="2" id="KW-0677">Repeat</keyword>
<keyword evidence="1" id="KW-0479">Metal-binding</keyword>
<protein>
    <recommendedName>
        <fullName evidence="4">EF-hand domain-containing protein</fullName>
    </recommendedName>
</protein>
<dbReference type="SMART" id="SM00054">
    <property type="entry name" value="EFh"/>
    <property type="match status" value="3"/>
</dbReference>
<evidence type="ECO:0000313" key="6">
    <source>
        <dbReference type="Proteomes" id="UP000014680"/>
    </source>
</evidence>
<dbReference type="PROSITE" id="PS00018">
    <property type="entry name" value="EF_HAND_1"/>
    <property type="match status" value="3"/>
</dbReference>
<dbReference type="SUPFAM" id="SSF47473">
    <property type="entry name" value="EF-hand"/>
    <property type="match status" value="1"/>
</dbReference>
<organism evidence="5 6">
    <name type="scientific">Entamoeba invadens IP1</name>
    <dbReference type="NCBI Taxonomy" id="370355"/>
    <lineage>
        <taxon>Eukaryota</taxon>
        <taxon>Amoebozoa</taxon>
        <taxon>Evosea</taxon>
        <taxon>Archamoebae</taxon>
        <taxon>Mastigamoebida</taxon>
        <taxon>Entamoebidae</taxon>
        <taxon>Entamoeba</taxon>
    </lineage>
</organism>
<dbReference type="PANTHER" id="PTHR10891">
    <property type="entry name" value="EF-HAND CALCIUM-BINDING DOMAIN CONTAINING PROTEIN"/>
    <property type="match status" value="1"/>
</dbReference>
<feature type="domain" description="EF-hand" evidence="4">
    <location>
        <begin position="117"/>
        <end position="147"/>
    </location>
</feature>
<name>A0A0A1UAB4_ENTIV</name>
<evidence type="ECO:0000256" key="3">
    <source>
        <dbReference type="ARBA" id="ARBA00022837"/>
    </source>
</evidence>
<dbReference type="PROSITE" id="PS50222">
    <property type="entry name" value="EF_HAND_2"/>
    <property type="match status" value="3"/>
</dbReference>
<keyword evidence="3" id="KW-0106">Calcium</keyword>
<evidence type="ECO:0000256" key="1">
    <source>
        <dbReference type="ARBA" id="ARBA00022723"/>
    </source>
</evidence>
<feature type="domain" description="EF-hand" evidence="4">
    <location>
        <begin position="81"/>
        <end position="116"/>
    </location>
</feature>
<dbReference type="VEuPathDB" id="AmoebaDB:EIN_405250"/>
<dbReference type="Gene3D" id="1.10.238.10">
    <property type="entry name" value="EF-hand"/>
    <property type="match status" value="1"/>
</dbReference>
<proteinExistence type="predicted"/>
<accession>A0A0A1UAB4</accession>
<dbReference type="CDD" id="cd00051">
    <property type="entry name" value="EFh"/>
    <property type="match status" value="2"/>
</dbReference>
<evidence type="ECO:0000256" key="2">
    <source>
        <dbReference type="ARBA" id="ARBA00022737"/>
    </source>
</evidence>
<dbReference type="GeneID" id="14889066"/>
<evidence type="ECO:0000313" key="5">
    <source>
        <dbReference type="EMBL" id="ELP90111.1"/>
    </source>
</evidence>
<keyword evidence="6" id="KW-1185">Reference proteome</keyword>
<evidence type="ECO:0000259" key="4">
    <source>
        <dbReference type="PROSITE" id="PS50222"/>
    </source>
</evidence>
<dbReference type="Pfam" id="PF13499">
    <property type="entry name" value="EF-hand_7"/>
    <property type="match status" value="1"/>
</dbReference>
<dbReference type="KEGG" id="eiv:EIN_405250"/>
<dbReference type="EMBL" id="KB206537">
    <property type="protein sequence ID" value="ELP90111.1"/>
    <property type="molecule type" value="Genomic_DNA"/>
</dbReference>
<dbReference type="InterPro" id="IPR011992">
    <property type="entry name" value="EF-hand-dom_pair"/>
</dbReference>
<gene>
    <name evidence="5" type="ORF">EIN_405250</name>
</gene>
<dbReference type="RefSeq" id="XP_004256882.1">
    <property type="nucleotide sequence ID" value="XM_004256834.1"/>
</dbReference>
<dbReference type="Proteomes" id="UP000014680">
    <property type="component" value="Unassembled WGS sequence"/>
</dbReference>
<feature type="domain" description="EF-hand" evidence="4">
    <location>
        <begin position="42"/>
        <end position="77"/>
    </location>
</feature>
<dbReference type="GO" id="GO:0005509">
    <property type="term" value="F:calcium ion binding"/>
    <property type="evidence" value="ECO:0007669"/>
    <property type="project" value="InterPro"/>
</dbReference>
<dbReference type="InterPro" id="IPR002048">
    <property type="entry name" value="EF_hand_dom"/>
</dbReference>
<dbReference type="OrthoDB" id="293868at2759"/>
<dbReference type="InterPro" id="IPR039647">
    <property type="entry name" value="EF_hand_pair_protein_CML-like"/>
</dbReference>
<sequence length="147" mass="16716">MTEARFVATFAKYKKDPQGLDFTGFSSAIREFTETKEPSDETEQNGLFMLFSFFDTNKNNFLSEKEYMSALGYLPARYKTLKEAVYMALFKVTDTNGSGKVNVSEFLKFKKMEGTESSKKVAQDLIASVDMNGDGKLNIDEWLNLFI</sequence>
<reference evidence="5 6" key="1">
    <citation type="submission" date="2012-10" db="EMBL/GenBank/DDBJ databases">
        <authorList>
            <person name="Zafar N."/>
            <person name="Inman J."/>
            <person name="Hall N."/>
            <person name="Lorenzi H."/>
            <person name="Caler E."/>
        </authorList>
    </citation>
    <scope>NUCLEOTIDE SEQUENCE [LARGE SCALE GENOMIC DNA]</scope>
    <source>
        <strain evidence="5 6">IP1</strain>
    </source>
</reference>
<dbReference type="AlphaFoldDB" id="A0A0A1UAB4"/>
<dbReference type="Pfam" id="PF13833">
    <property type="entry name" value="EF-hand_8"/>
    <property type="match status" value="1"/>
</dbReference>